<keyword evidence="6 7" id="KW-0472">Membrane</keyword>
<evidence type="ECO:0000256" key="7">
    <source>
        <dbReference type="RuleBase" id="RU363032"/>
    </source>
</evidence>
<evidence type="ECO:0000256" key="2">
    <source>
        <dbReference type="ARBA" id="ARBA00022448"/>
    </source>
</evidence>
<keyword evidence="5 7" id="KW-1133">Transmembrane helix</keyword>
<feature type="transmembrane region" description="Helical" evidence="7">
    <location>
        <begin position="301"/>
        <end position="327"/>
    </location>
</feature>
<comment type="similarity">
    <text evidence="7">Belongs to the binding-protein-dependent transport system permease family.</text>
</comment>
<dbReference type="PANTHER" id="PTHR30465">
    <property type="entry name" value="INNER MEMBRANE ABC TRANSPORTER"/>
    <property type="match status" value="1"/>
</dbReference>
<dbReference type="InterPro" id="IPR035906">
    <property type="entry name" value="MetI-like_sf"/>
</dbReference>
<dbReference type="PANTHER" id="PTHR30465:SF0">
    <property type="entry name" value="OLIGOPEPTIDE TRANSPORT SYSTEM PERMEASE PROTEIN APPB"/>
    <property type="match status" value="1"/>
</dbReference>
<dbReference type="RefSeq" id="WP_144261309.1">
    <property type="nucleotide sequence ID" value="NZ_QMDX01000003.1"/>
</dbReference>
<gene>
    <name evidence="9" type="ORF">DP107_06295</name>
</gene>
<comment type="subcellular location">
    <subcellularLocation>
        <location evidence="1 7">Cell membrane</location>
        <topology evidence="1 7">Multi-pass membrane protein</topology>
    </subcellularLocation>
</comment>
<dbReference type="InParanoid" id="A0A554NB36"/>
<dbReference type="SUPFAM" id="SSF161098">
    <property type="entry name" value="MetI-like"/>
    <property type="match status" value="1"/>
</dbReference>
<feature type="domain" description="ABC transmembrane type-1" evidence="8">
    <location>
        <begin position="102"/>
        <end position="320"/>
    </location>
</feature>
<dbReference type="GO" id="GO:0055085">
    <property type="term" value="P:transmembrane transport"/>
    <property type="evidence" value="ECO:0007669"/>
    <property type="project" value="InterPro"/>
</dbReference>
<dbReference type="Pfam" id="PF00528">
    <property type="entry name" value="BPD_transp_1"/>
    <property type="match status" value="1"/>
</dbReference>
<feature type="transmembrane region" description="Helical" evidence="7">
    <location>
        <begin position="141"/>
        <end position="166"/>
    </location>
</feature>
<organism evidence="9 10">
    <name type="scientific">Haloglomus irregulare</name>
    <dbReference type="NCBI Taxonomy" id="2234134"/>
    <lineage>
        <taxon>Archaea</taxon>
        <taxon>Methanobacteriati</taxon>
        <taxon>Methanobacteriota</taxon>
        <taxon>Stenosarchaea group</taxon>
        <taxon>Halobacteria</taxon>
        <taxon>Halobacteriales</taxon>
        <taxon>Natronomonadaceae</taxon>
        <taxon>Haloglomus</taxon>
    </lineage>
</organism>
<dbReference type="PROSITE" id="PS50928">
    <property type="entry name" value="ABC_TM1"/>
    <property type="match status" value="1"/>
</dbReference>
<keyword evidence="4 7" id="KW-0812">Transmembrane</keyword>
<evidence type="ECO:0000256" key="1">
    <source>
        <dbReference type="ARBA" id="ARBA00004651"/>
    </source>
</evidence>
<evidence type="ECO:0000256" key="6">
    <source>
        <dbReference type="ARBA" id="ARBA00023136"/>
    </source>
</evidence>
<dbReference type="GO" id="GO:0005886">
    <property type="term" value="C:plasma membrane"/>
    <property type="evidence" value="ECO:0007669"/>
    <property type="project" value="UniProtKB-SubCell"/>
</dbReference>
<keyword evidence="3" id="KW-1003">Cell membrane</keyword>
<keyword evidence="2 7" id="KW-0813">Transport</keyword>
<evidence type="ECO:0000259" key="8">
    <source>
        <dbReference type="PROSITE" id="PS50928"/>
    </source>
</evidence>
<comment type="caution">
    <text evidence="9">The sequence shown here is derived from an EMBL/GenBank/DDBJ whole genome shotgun (WGS) entry which is preliminary data.</text>
</comment>
<dbReference type="CDD" id="cd06261">
    <property type="entry name" value="TM_PBP2"/>
    <property type="match status" value="1"/>
</dbReference>
<protein>
    <submittedName>
        <fullName evidence="9">ABC transporter permease</fullName>
    </submittedName>
</protein>
<feature type="transmembrane region" description="Helical" evidence="7">
    <location>
        <begin position="253"/>
        <end position="281"/>
    </location>
</feature>
<proteinExistence type="inferred from homology"/>
<name>A0A554NB36_9EURY</name>
<evidence type="ECO:0000256" key="5">
    <source>
        <dbReference type="ARBA" id="ARBA00022989"/>
    </source>
</evidence>
<evidence type="ECO:0000256" key="4">
    <source>
        <dbReference type="ARBA" id="ARBA00022692"/>
    </source>
</evidence>
<dbReference type="InterPro" id="IPR000515">
    <property type="entry name" value="MetI-like"/>
</dbReference>
<reference evidence="9 10" key="1">
    <citation type="submission" date="2018-06" db="EMBL/GenBank/DDBJ databases">
        <title>Natronomonas sp. F16-60 a new haloarchaeon isolated from a solar saltern of Isla Cristina, Huelva, Spain.</title>
        <authorList>
            <person name="Duran-Viseras A."/>
            <person name="Sanchez-Porro C."/>
            <person name="Ventosa A."/>
        </authorList>
    </citation>
    <scope>NUCLEOTIDE SEQUENCE [LARGE SCALE GENOMIC DNA]</scope>
    <source>
        <strain evidence="9 10">F16-60</strain>
    </source>
</reference>
<sequence>MGMRWYVARRLAWALVATWLAVTLTFGVLLAAPNPGADAAAAQCASQDRDPEQCRQQYLESRGLDRPAHVQYIDYMTDLAALDFGYSESQEEPVTAAIADAWIYSAQYFVPSIIISVLIGYSIGLYSALNRYTLTDYLGSFVAYFGISIPNFWFAIVLILVVGVYFREASLLGVSLDALSLRTYYETSYGVFTVENAKQLIMPVIVLATASVASQMRYSRAQALEYANADFVKTARAKGASTWRVLVAHVLRVALVPLSTILIVDILAVLFAGSFIIEAIFQIPGLGRLQLEAITQKDTDLVAAVTLIPVFLAIVGNLIQDLAYVLLDPRIDYGDR</sequence>
<evidence type="ECO:0000313" key="10">
    <source>
        <dbReference type="Proteomes" id="UP000319894"/>
    </source>
</evidence>
<keyword evidence="10" id="KW-1185">Reference proteome</keyword>
<evidence type="ECO:0000256" key="3">
    <source>
        <dbReference type="ARBA" id="ARBA00022475"/>
    </source>
</evidence>
<dbReference type="Proteomes" id="UP000319894">
    <property type="component" value="Unassembled WGS sequence"/>
</dbReference>
<accession>A0A554NB36</accession>
<feature type="transmembrane region" description="Helical" evidence="7">
    <location>
        <begin position="108"/>
        <end position="129"/>
    </location>
</feature>
<dbReference type="Gene3D" id="1.10.3720.10">
    <property type="entry name" value="MetI-like"/>
    <property type="match status" value="1"/>
</dbReference>
<dbReference type="EMBL" id="QMDX01000003">
    <property type="protein sequence ID" value="TSD14593.1"/>
    <property type="molecule type" value="Genomic_DNA"/>
</dbReference>
<dbReference type="AlphaFoldDB" id="A0A554NB36"/>
<evidence type="ECO:0000313" key="9">
    <source>
        <dbReference type="EMBL" id="TSD14593.1"/>
    </source>
</evidence>